<evidence type="ECO:0000256" key="1">
    <source>
        <dbReference type="SAM" id="SignalP"/>
    </source>
</evidence>
<keyword evidence="3" id="KW-1185">Reference proteome</keyword>
<proteinExistence type="predicted"/>
<protein>
    <submittedName>
        <fullName evidence="2">Uncharacterized protein</fullName>
    </submittedName>
</protein>
<gene>
    <name evidence="2" type="ORF">QQF64_016336</name>
</gene>
<keyword evidence="1" id="KW-0732">Signal</keyword>
<feature type="signal peptide" evidence="1">
    <location>
        <begin position="1"/>
        <end position="15"/>
    </location>
</feature>
<name>A0ABR3LMK7_9TELE</name>
<evidence type="ECO:0000313" key="2">
    <source>
        <dbReference type="EMBL" id="KAL1254107.1"/>
    </source>
</evidence>
<dbReference type="Proteomes" id="UP001558613">
    <property type="component" value="Unassembled WGS sequence"/>
</dbReference>
<dbReference type="EMBL" id="JAYMGO010000020">
    <property type="protein sequence ID" value="KAL1254107.1"/>
    <property type="molecule type" value="Genomic_DNA"/>
</dbReference>
<sequence>MWILVVIWIIFFVDGKTINECRLVLHAVASAVCQLYLMFLHLRHAAQHFAKVVWNILSDISFDRFDEKLSKASEKECIRYLFWYFRNAAVRNLEGVCLVLQSLSQFLVVVSTLCVAVRHVLQAALFLIVSTARWLQQMLLSKEDLNEWEKEQKKQDKELQKQCGQIENA</sequence>
<organism evidence="2 3">
    <name type="scientific">Cirrhinus molitorella</name>
    <name type="common">mud carp</name>
    <dbReference type="NCBI Taxonomy" id="172907"/>
    <lineage>
        <taxon>Eukaryota</taxon>
        <taxon>Metazoa</taxon>
        <taxon>Chordata</taxon>
        <taxon>Craniata</taxon>
        <taxon>Vertebrata</taxon>
        <taxon>Euteleostomi</taxon>
        <taxon>Actinopterygii</taxon>
        <taxon>Neopterygii</taxon>
        <taxon>Teleostei</taxon>
        <taxon>Ostariophysi</taxon>
        <taxon>Cypriniformes</taxon>
        <taxon>Cyprinidae</taxon>
        <taxon>Labeoninae</taxon>
        <taxon>Labeonini</taxon>
        <taxon>Cirrhinus</taxon>
    </lineage>
</organism>
<comment type="caution">
    <text evidence="2">The sequence shown here is derived from an EMBL/GenBank/DDBJ whole genome shotgun (WGS) entry which is preliminary data.</text>
</comment>
<reference evidence="2 3" key="1">
    <citation type="submission" date="2023-09" db="EMBL/GenBank/DDBJ databases">
        <authorList>
            <person name="Wang M."/>
        </authorList>
    </citation>
    <scope>NUCLEOTIDE SEQUENCE [LARGE SCALE GENOMIC DNA]</scope>
    <source>
        <strain evidence="2">GT-2023</strain>
        <tissue evidence="2">Liver</tissue>
    </source>
</reference>
<accession>A0ABR3LMK7</accession>
<evidence type="ECO:0000313" key="3">
    <source>
        <dbReference type="Proteomes" id="UP001558613"/>
    </source>
</evidence>
<feature type="chain" id="PRO_5045324588" evidence="1">
    <location>
        <begin position="16"/>
        <end position="169"/>
    </location>
</feature>